<dbReference type="EMBL" id="BARW01032663">
    <property type="protein sequence ID" value="GAJ02905.1"/>
    <property type="molecule type" value="Genomic_DNA"/>
</dbReference>
<gene>
    <name evidence="1" type="ORF">S12H4_51646</name>
</gene>
<organism evidence="1">
    <name type="scientific">marine sediment metagenome</name>
    <dbReference type="NCBI Taxonomy" id="412755"/>
    <lineage>
        <taxon>unclassified sequences</taxon>
        <taxon>metagenomes</taxon>
        <taxon>ecological metagenomes</taxon>
    </lineage>
</organism>
<protein>
    <recommendedName>
        <fullName evidence="2">Zinc-ribbon domain-containing protein</fullName>
    </recommendedName>
</protein>
<comment type="caution">
    <text evidence="1">The sequence shown here is derived from an EMBL/GenBank/DDBJ whole genome shotgun (WGS) entry which is preliminary data.</text>
</comment>
<evidence type="ECO:0000313" key="1">
    <source>
        <dbReference type="EMBL" id="GAJ02905.1"/>
    </source>
</evidence>
<reference evidence="1" key="1">
    <citation type="journal article" date="2014" name="Front. Microbiol.">
        <title>High frequency of phylogenetically diverse reductive dehalogenase-homologous genes in deep subseafloor sedimentary metagenomes.</title>
        <authorList>
            <person name="Kawai M."/>
            <person name="Futagami T."/>
            <person name="Toyoda A."/>
            <person name="Takaki Y."/>
            <person name="Nishi S."/>
            <person name="Hori S."/>
            <person name="Arai W."/>
            <person name="Tsubouchi T."/>
            <person name="Morono Y."/>
            <person name="Uchiyama I."/>
            <person name="Ito T."/>
            <person name="Fujiyama A."/>
            <person name="Inagaki F."/>
            <person name="Takami H."/>
        </authorList>
    </citation>
    <scope>NUCLEOTIDE SEQUENCE</scope>
    <source>
        <strain evidence="1">Expedition CK06-06</strain>
    </source>
</reference>
<sequence length="119" mass="14643">MRQGVWQCRSCRQWWYWKIHRTTTLFDRRCPKCQTRHRTVLDRRPGRRGRALQFQFQQRPGYEPRSAIREELKRRNQFVEKRRSEEARYQQLELGTFVKASELRTQGEMAMDKHLEGSE</sequence>
<evidence type="ECO:0008006" key="2">
    <source>
        <dbReference type="Google" id="ProtNLM"/>
    </source>
</evidence>
<accession>X1VAT0</accession>
<name>X1VAT0_9ZZZZ</name>
<dbReference type="AlphaFoldDB" id="X1VAT0"/>
<proteinExistence type="predicted"/>